<evidence type="ECO:0000313" key="8">
    <source>
        <dbReference type="Proteomes" id="UP000440578"/>
    </source>
</evidence>
<dbReference type="PROSITE" id="PS50280">
    <property type="entry name" value="SET"/>
    <property type="match status" value="1"/>
</dbReference>
<evidence type="ECO:0000256" key="1">
    <source>
        <dbReference type="ARBA" id="ARBA00022723"/>
    </source>
</evidence>
<dbReference type="InterPro" id="IPR002893">
    <property type="entry name" value="Znf_MYND"/>
</dbReference>
<dbReference type="PROSITE" id="PS51257">
    <property type="entry name" value="PROKAR_LIPOPROTEIN"/>
    <property type="match status" value="1"/>
</dbReference>
<dbReference type="PROSITE" id="PS50865">
    <property type="entry name" value="ZF_MYND_2"/>
    <property type="match status" value="1"/>
</dbReference>
<protein>
    <submittedName>
        <fullName evidence="7">SET domain-containing protein SmydA-8, isoform A</fullName>
    </submittedName>
</protein>
<dbReference type="GO" id="GO:0008276">
    <property type="term" value="F:protein methyltransferase activity"/>
    <property type="evidence" value="ECO:0007669"/>
    <property type="project" value="UniProtKB-ARBA"/>
</dbReference>
<evidence type="ECO:0000256" key="2">
    <source>
        <dbReference type="ARBA" id="ARBA00022771"/>
    </source>
</evidence>
<dbReference type="GO" id="GO:0008270">
    <property type="term" value="F:zinc ion binding"/>
    <property type="evidence" value="ECO:0007669"/>
    <property type="project" value="UniProtKB-KW"/>
</dbReference>
<keyword evidence="8" id="KW-1185">Reference proteome</keyword>
<dbReference type="GO" id="GO:0008757">
    <property type="term" value="F:S-adenosylmethionine-dependent methyltransferase activity"/>
    <property type="evidence" value="ECO:0007669"/>
    <property type="project" value="UniProtKB-ARBA"/>
</dbReference>
<dbReference type="Pfam" id="PF00856">
    <property type="entry name" value="SET"/>
    <property type="match status" value="1"/>
</dbReference>
<evidence type="ECO:0000313" key="7">
    <source>
        <dbReference type="EMBL" id="KAF0307276.1"/>
    </source>
</evidence>
<keyword evidence="3" id="KW-0862">Zinc</keyword>
<evidence type="ECO:0000256" key="4">
    <source>
        <dbReference type="PROSITE-ProRule" id="PRU00134"/>
    </source>
</evidence>
<keyword evidence="1" id="KW-0479">Metal-binding</keyword>
<evidence type="ECO:0000259" key="6">
    <source>
        <dbReference type="PROSITE" id="PS50865"/>
    </source>
</evidence>
<dbReference type="EMBL" id="VIIS01000591">
    <property type="protein sequence ID" value="KAF0307276.1"/>
    <property type="molecule type" value="Genomic_DNA"/>
</dbReference>
<dbReference type="AlphaFoldDB" id="A0A6A4WIL0"/>
<organism evidence="7 8">
    <name type="scientific">Amphibalanus amphitrite</name>
    <name type="common">Striped barnacle</name>
    <name type="synonym">Balanus amphitrite</name>
    <dbReference type="NCBI Taxonomy" id="1232801"/>
    <lineage>
        <taxon>Eukaryota</taxon>
        <taxon>Metazoa</taxon>
        <taxon>Ecdysozoa</taxon>
        <taxon>Arthropoda</taxon>
        <taxon>Crustacea</taxon>
        <taxon>Multicrustacea</taxon>
        <taxon>Cirripedia</taxon>
        <taxon>Thoracica</taxon>
        <taxon>Thoracicalcarea</taxon>
        <taxon>Balanomorpha</taxon>
        <taxon>Balanoidea</taxon>
        <taxon>Balanidae</taxon>
        <taxon>Amphibalaninae</taxon>
        <taxon>Amphibalanus</taxon>
    </lineage>
</organism>
<dbReference type="PANTHER" id="PTHR46455:SF4">
    <property type="entry name" value="GH11294P"/>
    <property type="match status" value="1"/>
</dbReference>
<name>A0A6A4WIL0_AMPAM</name>
<dbReference type="Pfam" id="PF01753">
    <property type="entry name" value="zf-MYND"/>
    <property type="match status" value="1"/>
</dbReference>
<evidence type="ECO:0000256" key="3">
    <source>
        <dbReference type="ARBA" id="ARBA00022833"/>
    </source>
</evidence>
<evidence type="ECO:0000259" key="5">
    <source>
        <dbReference type="PROSITE" id="PS50280"/>
    </source>
</evidence>
<dbReference type="Proteomes" id="UP000440578">
    <property type="component" value="Unassembled WGS sequence"/>
</dbReference>
<sequence length="395" mass="43697">MSDRRCAVCASPAASGCSGCHAVFYCGKPHQKAHWKQHKPACVPYKIAESPELGRHLLATRNIRPGELVLRNAPLVVGPKQFSDALCLGCLRPLGPSVHLCQCGYPMCSPQCAAAAVHQPECEATRRSGRRLEVDVTVSPNPHYQAVTVLRCLALRGTDAWRQLQQLQAHEQERQLSGRHAELDDHALQFLHYLGVDVSPQEVYQICGVLDVNGFEGPLHRAVGLYPRAALLEHNCSPNTTRTFEEDLTLVLRASVLIPKGSHITTSYADPLWGTDNRRYFLRQTKYFDCTCRRCADPTECGSELSSLRCPDCSDGLVRCTAPLEPAVPWRCSQCPRELSATEVVQIMQHIGEQLVNVEKGSVTAAETFIRDFTTVLPPTHFYMCDIKVRLAGSG</sequence>
<dbReference type="Gene3D" id="1.10.220.160">
    <property type="match status" value="1"/>
</dbReference>
<proteinExistence type="predicted"/>
<keyword evidence="2 4" id="KW-0863">Zinc-finger</keyword>
<dbReference type="CDD" id="cd20071">
    <property type="entry name" value="SET_SMYD"/>
    <property type="match status" value="1"/>
</dbReference>
<dbReference type="PANTHER" id="PTHR46455">
    <property type="entry name" value="SET AND MYND DOMAIN CONTAINING, ARTHROPOD-SPECIFIC, MEMBER 4, ISOFORM A"/>
    <property type="match status" value="1"/>
</dbReference>
<dbReference type="Gene3D" id="6.10.140.2220">
    <property type="match status" value="2"/>
</dbReference>
<dbReference type="InterPro" id="IPR001214">
    <property type="entry name" value="SET_dom"/>
</dbReference>
<reference evidence="7 8" key="1">
    <citation type="submission" date="2019-07" db="EMBL/GenBank/DDBJ databases">
        <title>Draft genome assembly of a fouling barnacle, Amphibalanus amphitrite (Darwin, 1854): The first reference genome for Thecostraca.</title>
        <authorList>
            <person name="Kim W."/>
        </authorList>
    </citation>
    <scope>NUCLEOTIDE SEQUENCE [LARGE SCALE GENOMIC DNA]</scope>
    <source>
        <strain evidence="7">SNU_AA5</strain>
        <tissue evidence="7">Soma without cirri and trophi</tissue>
    </source>
</reference>
<dbReference type="PROSITE" id="PS01360">
    <property type="entry name" value="ZF_MYND_1"/>
    <property type="match status" value="1"/>
</dbReference>
<feature type="domain" description="MYND-type" evidence="6">
    <location>
        <begin position="6"/>
        <end position="42"/>
    </location>
</feature>
<dbReference type="InterPro" id="IPR053010">
    <property type="entry name" value="SET_SmydA-8"/>
</dbReference>
<dbReference type="OrthoDB" id="5952526at2759"/>
<accession>A0A6A4WIL0</accession>
<gene>
    <name evidence="7" type="primary">SmydA-8_3</name>
    <name evidence="7" type="ORF">FJT64_021385</name>
</gene>
<comment type="caution">
    <text evidence="7">The sequence shown here is derived from an EMBL/GenBank/DDBJ whole genome shotgun (WGS) entry which is preliminary data.</text>
</comment>
<dbReference type="Gene3D" id="2.170.270.10">
    <property type="entry name" value="SET domain"/>
    <property type="match status" value="1"/>
</dbReference>
<dbReference type="SUPFAM" id="SSF82199">
    <property type="entry name" value="SET domain"/>
    <property type="match status" value="1"/>
</dbReference>
<feature type="domain" description="SET" evidence="5">
    <location>
        <begin position="43"/>
        <end position="269"/>
    </location>
</feature>
<dbReference type="GO" id="GO:0008170">
    <property type="term" value="F:N-methyltransferase activity"/>
    <property type="evidence" value="ECO:0007669"/>
    <property type="project" value="UniProtKB-ARBA"/>
</dbReference>
<dbReference type="InterPro" id="IPR046341">
    <property type="entry name" value="SET_dom_sf"/>
</dbReference>